<comment type="caution">
    <text evidence="1">The sequence shown here is derived from an EMBL/GenBank/DDBJ whole genome shotgun (WGS) entry which is preliminary data.</text>
</comment>
<organism evidence="1 3">
    <name type="scientific">Methylobacterium oxalidis</name>
    <dbReference type="NCBI Taxonomy" id="944322"/>
    <lineage>
        <taxon>Bacteria</taxon>
        <taxon>Pseudomonadati</taxon>
        <taxon>Pseudomonadota</taxon>
        <taxon>Alphaproteobacteria</taxon>
        <taxon>Hyphomicrobiales</taxon>
        <taxon>Methylobacteriaceae</taxon>
        <taxon>Methylobacterium</taxon>
    </lineage>
</organism>
<dbReference type="Proteomes" id="UP001156856">
    <property type="component" value="Unassembled WGS sequence"/>
</dbReference>
<reference evidence="2" key="1">
    <citation type="journal article" date="2014" name="Int. J. Syst. Evol. Microbiol.">
        <title>Complete genome of a new Firmicutes species belonging to the dominant human colonic microbiota ('Ruminococcus bicirculans') reveals two chromosomes and a selective capacity to utilize plant glucans.</title>
        <authorList>
            <consortium name="NISC Comparative Sequencing Program"/>
            <person name="Wegmann U."/>
            <person name="Louis P."/>
            <person name="Goesmann A."/>
            <person name="Henrissat B."/>
            <person name="Duncan S.H."/>
            <person name="Flint H.J."/>
        </authorList>
    </citation>
    <scope>NUCLEOTIDE SEQUENCE</scope>
    <source>
        <strain evidence="2">NBRC 107715</strain>
    </source>
</reference>
<reference evidence="1 3" key="3">
    <citation type="submission" date="2019-07" db="EMBL/GenBank/DDBJ databases">
        <title>Whole genome shotgun sequence of Methylobacterium oxalidis NBRC 107715.</title>
        <authorList>
            <person name="Hosoyama A."/>
            <person name="Uohara A."/>
            <person name="Ohji S."/>
            <person name="Ichikawa N."/>
        </authorList>
    </citation>
    <scope>NUCLEOTIDE SEQUENCE [LARGE SCALE GENOMIC DNA]</scope>
    <source>
        <strain evidence="1 3">NBRC 107715</strain>
    </source>
</reference>
<evidence type="ECO:0000313" key="2">
    <source>
        <dbReference type="EMBL" id="GLS66008.1"/>
    </source>
</evidence>
<dbReference type="EMBL" id="BSPK01000087">
    <property type="protein sequence ID" value="GLS66008.1"/>
    <property type="molecule type" value="Genomic_DNA"/>
</dbReference>
<keyword evidence="4" id="KW-1185">Reference proteome</keyword>
<reference evidence="2" key="4">
    <citation type="submission" date="2023-01" db="EMBL/GenBank/DDBJ databases">
        <title>Draft genome sequence of Methylobacterium oxalidis strain NBRC 107715.</title>
        <authorList>
            <person name="Sun Q."/>
            <person name="Mori K."/>
        </authorList>
    </citation>
    <scope>NUCLEOTIDE SEQUENCE</scope>
    <source>
        <strain evidence="2">NBRC 107715</strain>
    </source>
</reference>
<dbReference type="Proteomes" id="UP000321960">
    <property type="component" value="Unassembled WGS sequence"/>
</dbReference>
<evidence type="ECO:0000313" key="1">
    <source>
        <dbReference type="EMBL" id="GEP07768.1"/>
    </source>
</evidence>
<protein>
    <submittedName>
        <fullName evidence="1">Uncharacterized protein</fullName>
    </submittedName>
</protein>
<accession>A0A512JCT7</accession>
<evidence type="ECO:0000313" key="3">
    <source>
        <dbReference type="Proteomes" id="UP000321960"/>
    </source>
</evidence>
<evidence type="ECO:0000313" key="4">
    <source>
        <dbReference type="Proteomes" id="UP001156856"/>
    </source>
</evidence>
<name>A0A512JCT7_9HYPH</name>
<dbReference type="EMBL" id="BJZU01000182">
    <property type="protein sequence ID" value="GEP07768.1"/>
    <property type="molecule type" value="Genomic_DNA"/>
</dbReference>
<gene>
    <name evidence="2" type="ORF">GCM10007888_43900</name>
    <name evidence="1" type="ORF">MOX02_58060</name>
</gene>
<sequence length="75" mass="8163">MSFTRAAWPHTGDRLIRASQTGAYLLRPPEPRVAPLPFLRAALVKERGALDKGKAVAAGTDLVRHTDRGLPTDKC</sequence>
<dbReference type="AlphaFoldDB" id="A0A512JCT7"/>
<proteinExistence type="predicted"/>
<reference evidence="4" key="2">
    <citation type="journal article" date="2019" name="Int. J. Syst. Evol. Microbiol.">
        <title>The Global Catalogue of Microorganisms (GCM) 10K type strain sequencing project: providing services to taxonomists for standard genome sequencing and annotation.</title>
        <authorList>
            <consortium name="The Broad Institute Genomics Platform"/>
            <consortium name="The Broad Institute Genome Sequencing Center for Infectious Disease"/>
            <person name="Wu L."/>
            <person name="Ma J."/>
        </authorList>
    </citation>
    <scope>NUCLEOTIDE SEQUENCE [LARGE SCALE GENOMIC DNA]</scope>
    <source>
        <strain evidence="4">NBRC 107715</strain>
    </source>
</reference>